<dbReference type="GO" id="GO:0005102">
    <property type="term" value="F:signaling receptor binding"/>
    <property type="evidence" value="ECO:0007669"/>
    <property type="project" value="TreeGrafter"/>
</dbReference>
<dbReference type="Proteomes" id="UP000242450">
    <property type="component" value="Chromosome 28"/>
</dbReference>
<reference evidence="9 10" key="1">
    <citation type="journal article" date="2018" name="Mol. Genet. Genomics">
        <title>The red deer Cervus elaphus genome CerEla1.0: sequencing, annotating, genes, and chromosomes.</title>
        <authorList>
            <person name="Bana N.A."/>
            <person name="Nyiri A."/>
            <person name="Nagy J."/>
            <person name="Frank K."/>
            <person name="Nagy T."/>
            <person name="Steger V."/>
            <person name="Schiller M."/>
            <person name="Lakatos P."/>
            <person name="Sugar L."/>
            <person name="Horn P."/>
            <person name="Barta E."/>
            <person name="Orosz L."/>
        </authorList>
    </citation>
    <scope>NUCLEOTIDE SEQUENCE [LARGE SCALE GENOMIC DNA]</scope>
    <source>
        <strain evidence="9">Hungarian</strain>
    </source>
</reference>
<comment type="caution">
    <text evidence="9">The sequence shown here is derived from an EMBL/GenBank/DDBJ whole genome shotgun (WGS) entry which is preliminary data.</text>
</comment>
<feature type="non-terminal residue" evidence="9">
    <location>
        <position position="1"/>
    </location>
</feature>
<sequence>YVRRGGSQEEDALGLGGDQEVKRHSCSKDGEDQETARIGPGAVACKEEQAVKYLSIEHANQETENKDERGQDANRGEPLALLLEAVYLEEIIGASIWDMAQKLAEPQARMREENMERTGEEVRQLMEKLWEKQLSLSLRAVSTDPLTTAIMMSYALCL</sequence>
<dbReference type="PANTHER" id="PTHR19430:SF3">
    <property type="entry name" value="PROTEIN BEX1"/>
    <property type="match status" value="1"/>
</dbReference>
<feature type="compositionally biased region" description="Basic and acidic residues" evidence="8">
    <location>
        <begin position="19"/>
        <end position="30"/>
    </location>
</feature>
<dbReference type="GO" id="GO:0005634">
    <property type="term" value="C:nucleus"/>
    <property type="evidence" value="ECO:0007669"/>
    <property type="project" value="UniProtKB-SubCell"/>
</dbReference>
<name>A0A212C6A5_CEREH</name>
<proteinExistence type="inferred from homology"/>
<feature type="non-terminal residue" evidence="9">
    <location>
        <position position="158"/>
    </location>
</feature>
<dbReference type="InterPro" id="IPR007623">
    <property type="entry name" value="BEX"/>
</dbReference>
<evidence type="ECO:0000256" key="4">
    <source>
        <dbReference type="ARBA" id="ARBA00022490"/>
    </source>
</evidence>
<dbReference type="GO" id="GO:0007165">
    <property type="term" value="P:signal transduction"/>
    <property type="evidence" value="ECO:0007669"/>
    <property type="project" value="TreeGrafter"/>
</dbReference>
<evidence type="ECO:0000256" key="2">
    <source>
        <dbReference type="ARBA" id="ARBA00004496"/>
    </source>
</evidence>
<keyword evidence="6" id="KW-0862">Zinc</keyword>
<dbReference type="AlphaFoldDB" id="A0A212C6A5"/>
<keyword evidence="7" id="KW-0539">Nucleus</keyword>
<evidence type="ECO:0000313" key="9">
    <source>
        <dbReference type="EMBL" id="OWK01509.1"/>
    </source>
</evidence>
<evidence type="ECO:0000256" key="3">
    <source>
        <dbReference type="ARBA" id="ARBA00010976"/>
    </source>
</evidence>
<keyword evidence="10" id="KW-1185">Reference proteome</keyword>
<evidence type="ECO:0000313" key="10">
    <source>
        <dbReference type="Proteomes" id="UP000242450"/>
    </source>
</evidence>
<dbReference type="Pfam" id="PF04538">
    <property type="entry name" value="BEX"/>
    <property type="match status" value="1"/>
</dbReference>
<protein>
    <submittedName>
        <fullName evidence="9">Uncharacterized protein</fullName>
    </submittedName>
</protein>
<dbReference type="InterPro" id="IPR021156">
    <property type="entry name" value="TF_A-like/BEX"/>
</dbReference>
<evidence type="ECO:0000256" key="5">
    <source>
        <dbReference type="ARBA" id="ARBA00022723"/>
    </source>
</evidence>
<comment type="similarity">
    <text evidence="3">Belongs to the BEX family.</text>
</comment>
<keyword evidence="5" id="KW-0479">Metal-binding</keyword>
<gene>
    <name evidence="9" type="ORF">Celaphus_00018755</name>
</gene>
<evidence type="ECO:0000256" key="8">
    <source>
        <dbReference type="SAM" id="MobiDB-lite"/>
    </source>
</evidence>
<keyword evidence="4" id="KW-0963">Cytoplasm</keyword>
<dbReference type="EMBL" id="MKHE01000028">
    <property type="protein sequence ID" value="OWK01509.1"/>
    <property type="molecule type" value="Genomic_DNA"/>
</dbReference>
<dbReference type="GO" id="GO:0046872">
    <property type="term" value="F:metal ion binding"/>
    <property type="evidence" value="ECO:0007669"/>
    <property type="project" value="UniProtKB-KW"/>
</dbReference>
<evidence type="ECO:0000256" key="6">
    <source>
        <dbReference type="ARBA" id="ARBA00022833"/>
    </source>
</evidence>
<feature type="region of interest" description="Disordered" evidence="8">
    <location>
        <begin position="1"/>
        <end position="42"/>
    </location>
</feature>
<evidence type="ECO:0000256" key="1">
    <source>
        <dbReference type="ARBA" id="ARBA00004123"/>
    </source>
</evidence>
<evidence type="ECO:0000256" key="7">
    <source>
        <dbReference type="ARBA" id="ARBA00023242"/>
    </source>
</evidence>
<comment type="subcellular location">
    <subcellularLocation>
        <location evidence="2">Cytoplasm</location>
    </subcellularLocation>
    <subcellularLocation>
        <location evidence="1">Nucleus</location>
    </subcellularLocation>
</comment>
<dbReference type="OrthoDB" id="10505102at2759"/>
<dbReference type="GO" id="GO:0005737">
    <property type="term" value="C:cytoplasm"/>
    <property type="evidence" value="ECO:0007669"/>
    <property type="project" value="UniProtKB-SubCell"/>
</dbReference>
<dbReference type="PANTHER" id="PTHR19430">
    <property type="entry name" value="PROTEIN BEX1-RELATED"/>
    <property type="match status" value="1"/>
</dbReference>
<accession>A0A212C6A5</accession>
<organism evidence="9 10">
    <name type="scientific">Cervus elaphus hippelaphus</name>
    <name type="common">European red deer</name>
    <dbReference type="NCBI Taxonomy" id="46360"/>
    <lineage>
        <taxon>Eukaryota</taxon>
        <taxon>Metazoa</taxon>
        <taxon>Chordata</taxon>
        <taxon>Craniata</taxon>
        <taxon>Vertebrata</taxon>
        <taxon>Euteleostomi</taxon>
        <taxon>Mammalia</taxon>
        <taxon>Eutheria</taxon>
        <taxon>Laurasiatheria</taxon>
        <taxon>Artiodactyla</taxon>
        <taxon>Ruminantia</taxon>
        <taxon>Pecora</taxon>
        <taxon>Cervidae</taxon>
        <taxon>Cervinae</taxon>
        <taxon>Cervus</taxon>
    </lineage>
</organism>